<evidence type="ECO:0000313" key="1">
    <source>
        <dbReference type="EMBL" id="EHY55017.1"/>
    </source>
</evidence>
<accession>H6BVA3</accession>
<dbReference type="InParanoid" id="H6BVA3"/>
<name>H6BVA3_EXODN</name>
<evidence type="ECO:0000313" key="2">
    <source>
        <dbReference type="Proteomes" id="UP000007304"/>
    </source>
</evidence>
<dbReference type="HOGENOM" id="CLU_2250167_0_0_1"/>
<proteinExistence type="predicted"/>
<dbReference type="VEuPathDB" id="FungiDB:HMPREF1120_03175"/>
<dbReference type="AlphaFoldDB" id="H6BVA3"/>
<dbReference type="Proteomes" id="UP000007304">
    <property type="component" value="Unassembled WGS sequence"/>
</dbReference>
<gene>
    <name evidence="1" type="ORF">HMPREF1120_03175</name>
</gene>
<protein>
    <submittedName>
        <fullName evidence="1">Uncharacterized protein</fullName>
    </submittedName>
</protein>
<organism evidence="1 2">
    <name type="scientific">Exophiala dermatitidis (strain ATCC 34100 / CBS 525.76 / NIH/UT8656)</name>
    <name type="common">Black yeast</name>
    <name type="synonym">Wangiella dermatitidis</name>
    <dbReference type="NCBI Taxonomy" id="858893"/>
    <lineage>
        <taxon>Eukaryota</taxon>
        <taxon>Fungi</taxon>
        <taxon>Dikarya</taxon>
        <taxon>Ascomycota</taxon>
        <taxon>Pezizomycotina</taxon>
        <taxon>Eurotiomycetes</taxon>
        <taxon>Chaetothyriomycetidae</taxon>
        <taxon>Chaetothyriales</taxon>
        <taxon>Herpotrichiellaceae</taxon>
        <taxon>Exophiala</taxon>
    </lineage>
</organism>
<sequence>MPAAKRLNRLCETRVSFYQRDFMPHQGQRRSPRSGHSMREVVYRGHSEANGKGFSAREGTKSVIKYSSNLRWTWVDPSASIPANLLGKAAVGIGYGSILEPRLT</sequence>
<reference evidence="1" key="1">
    <citation type="submission" date="2011-07" db="EMBL/GenBank/DDBJ databases">
        <title>The Genome Sequence of Exophiala (Wangiella) dermatitidis NIH/UT8656.</title>
        <authorList>
            <consortium name="The Broad Institute Genome Sequencing Platform"/>
            <person name="Cuomo C."/>
            <person name="Wang Z."/>
            <person name="Hunicke-Smith S."/>
            <person name="Szanislo P.J."/>
            <person name="Earl A."/>
            <person name="Young S.K."/>
            <person name="Zeng Q."/>
            <person name="Gargeya S."/>
            <person name="Fitzgerald M."/>
            <person name="Haas B."/>
            <person name="Abouelleil A."/>
            <person name="Alvarado L."/>
            <person name="Arachchi H.M."/>
            <person name="Berlin A."/>
            <person name="Brown A."/>
            <person name="Chapman S.B."/>
            <person name="Chen Z."/>
            <person name="Dunbar C."/>
            <person name="Freedman E."/>
            <person name="Gearin G."/>
            <person name="Gellesch M."/>
            <person name="Goldberg J."/>
            <person name="Griggs A."/>
            <person name="Gujja S."/>
            <person name="Heiman D."/>
            <person name="Howarth C."/>
            <person name="Larson L."/>
            <person name="Lui A."/>
            <person name="MacDonald P.J.P."/>
            <person name="Montmayeur A."/>
            <person name="Murphy C."/>
            <person name="Neiman D."/>
            <person name="Pearson M."/>
            <person name="Priest M."/>
            <person name="Roberts A."/>
            <person name="Saif S."/>
            <person name="Shea T."/>
            <person name="Shenoy N."/>
            <person name="Sisk P."/>
            <person name="Stolte C."/>
            <person name="Sykes S."/>
            <person name="Wortman J."/>
            <person name="Nusbaum C."/>
            <person name="Birren B."/>
        </authorList>
    </citation>
    <scope>NUCLEOTIDE SEQUENCE</scope>
    <source>
        <strain evidence="1">NIH/UT8656</strain>
    </source>
</reference>
<dbReference type="EMBL" id="JH226132">
    <property type="protein sequence ID" value="EHY55017.1"/>
    <property type="molecule type" value="Genomic_DNA"/>
</dbReference>
<dbReference type="GeneID" id="20307814"/>
<keyword evidence="2" id="KW-1185">Reference proteome</keyword>
<dbReference type="RefSeq" id="XP_009155478.1">
    <property type="nucleotide sequence ID" value="XM_009157230.1"/>
</dbReference>